<organism evidence="2 3">
    <name type="scientific">Mycolicibacterium hippocampi</name>
    <dbReference type="NCBI Taxonomy" id="659824"/>
    <lineage>
        <taxon>Bacteria</taxon>
        <taxon>Bacillati</taxon>
        <taxon>Actinomycetota</taxon>
        <taxon>Actinomycetes</taxon>
        <taxon>Mycobacteriales</taxon>
        <taxon>Mycobacteriaceae</taxon>
        <taxon>Mycolicibacterium</taxon>
    </lineage>
</organism>
<dbReference type="Proteomes" id="UP000465304">
    <property type="component" value="Unassembled WGS sequence"/>
</dbReference>
<keyword evidence="3" id="KW-1185">Reference proteome</keyword>
<evidence type="ECO:0000313" key="3">
    <source>
        <dbReference type="Proteomes" id="UP000465304"/>
    </source>
</evidence>
<sequence length="188" mass="20061">MAVGCQRSTDGESASAGGLQSLPLTVQDVRQVSGFGEFTRTADDDRTVADTATPEGPCRALFDQGVAFGDDWVDSRTVVDDGDVDIGDRAPVFASIIQAVVAYPDSDSARDAFDRRLVDMDNCAALRLEFMDGAVLRPDPATVAYVNDQWTVASAVKSSVVVDVSVTVLPDSETIASEILQRIVDRID</sequence>
<reference evidence="2 3" key="1">
    <citation type="journal article" date="2019" name="Emerg. Microbes Infect.">
        <title>Comprehensive subspecies identification of 175 nontuberculous mycobacteria species based on 7547 genomic profiles.</title>
        <authorList>
            <person name="Matsumoto Y."/>
            <person name="Kinjo T."/>
            <person name="Motooka D."/>
            <person name="Nabeya D."/>
            <person name="Jung N."/>
            <person name="Uechi K."/>
            <person name="Horii T."/>
            <person name="Iida T."/>
            <person name="Fujita J."/>
            <person name="Nakamura S."/>
        </authorList>
    </citation>
    <scope>NUCLEOTIDE SEQUENCE [LARGE SCALE GENOMIC DNA]</scope>
    <source>
        <strain evidence="2 3">JCM 30996</strain>
    </source>
</reference>
<dbReference type="AlphaFoldDB" id="A0A7I9ZLT9"/>
<evidence type="ECO:0000313" key="2">
    <source>
        <dbReference type="EMBL" id="GFH01985.1"/>
    </source>
</evidence>
<evidence type="ECO:0000259" key="1">
    <source>
        <dbReference type="Pfam" id="PF14032"/>
    </source>
</evidence>
<name>A0A7I9ZLT9_9MYCO</name>
<feature type="domain" description="PknH-like extracellular" evidence="1">
    <location>
        <begin position="16"/>
        <end position="186"/>
    </location>
</feature>
<accession>A0A7I9ZLT9</accession>
<dbReference type="InterPro" id="IPR038232">
    <property type="entry name" value="PknH-like_Extracell_sf"/>
</dbReference>
<dbReference type="Gene3D" id="3.40.1000.70">
    <property type="entry name" value="PknH-like extracellular domain"/>
    <property type="match status" value="1"/>
</dbReference>
<dbReference type="Pfam" id="PF14032">
    <property type="entry name" value="PknH_C"/>
    <property type="match status" value="1"/>
</dbReference>
<comment type="caution">
    <text evidence="2">The sequence shown here is derived from an EMBL/GenBank/DDBJ whole genome shotgun (WGS) entry which is preliminary data.</text>
</comment>
<dbReference type="InterPro" id="IPR026954">
    <property type="entry name" value="PknH-like_Extracell"/>
</dbReference>
<dbReference type="EMBL" id="BLLB01000002">
    <property type="protein sequence ID" value="GFH01985.1"/>
    <property type="molecule type" value="Genomic_DNA"/>
</dbReference>
<proteinExistence type="predicted"/>
<gene>
    <name evidence="2" type="ORF">MHIP_24680</name>
</gene>
<protein>
    <recommendedName>
        <fullName evidence="1">PknH-like extracellular domain-containing protein</fullName>
    </recommendedName>
</protein>